<evidence type="ECO:0000259" key="5">
    <source>
        <dbReference type="Pfam" id="PF04542"/>
    </source>
</evidence>
<dbReference type="OrthoDB" id="9794372at2"/>
<dbReference type="NCBIfam" id="TIGR02937">
    <property type="entry name" value="sigma70-ECF"/>
    <property type="match status" value="1"/>
</dbReference>
<keyword evidence="3" id="KW-0731">Sigma factor</keyword>
<dbReference type="SUPFAM" id="SSF88946">
    <property type="entry name" value="Sigma2 domain of RNA polymerase sigma factors"/>
    <property type="match status" value="1"/>
</dbReference>
<evidence type="ECO:0000256" key="3">
    <source>
        <dbReference type="ARBA" id="ARBA00023082"/>
    </source>
</evidence>
<dbReference type="SUPFAM" id="SSF88659">
    <property type="entry name" value="Sigma3 and sigma4 domains of RNA polymerase sigma factors"/>
    <property type="match status" value="1"/>
</dbReference>
<dbReference type="Proteomes" id="UP000035017">
    <property type="component" value="Unassembled WGS sequence"/>
</dbReference>
<dbReference type="GO" id="GO:0003677">
    <property type="term" value="F:DNA binding"/>
    <property type="evidence" value="ECO:0007669"/>
    <property type="project" value="InterPro"/>
</dbReference>
<dbReference type="InterPro" id="IPR013249">
    <property type="entry name" value="RNA_pol_sigma70_r4_t2"/>
</dbReference>
<evidence type="ECO:0000256" key="1">
    <source>
        <dbReference type="ARBA" id="ARBA00010641"/>
    </source>
</evidence>
<evidence type="ECO:0000313" key="7">
    <source>
        <dbReference type="EMBL" id="KIQ03700.1"/>
    </source>
</evidence>
<dbReference type="InterPro" id="IPR013324">
    <property type="entry name" value="RNA_pol_sigma_r3/r4-like"/>
</dbReference>
<sequence>MAYSFNSWLTSLFRRHHYDAVRFATRLVGSRDNGEEIVQNAWVKLCARTAETPILHPKTYLFTATRNAAIDFATREYRERKYRVDVDPLTDADVADDTFRHYELRRQLAIIAISLNELPSPCRKAFVLNKLEGRTHREIAQKLGISVSMVEKHIVRALLHCRNLVS</sequence>
<dbReference type="GO" id="GO:0006352">
    <property type="term" value="P:DNA-templated transcription initiation"/>
    <property type="evidence" value="ECO:0007669"/>
    <property type="project" value="InterPro"/>
</dbReference>
<name>A0A0D0L1X3_AGRTU</name>
<dbReference type="InterPro" id="IPR039425">
    <property type="entry name" value="RNA_pol_sigma-70-like"/>
</dbReference>
<keyword evidence="4" id="KW-0804">Transcription</keyword>
<feature type="domain" description="RNA polymerase sigma-70 region 2" evidence="5">
    <location>
        <begin position="12"/>
        <end position="78"/>
    </location>
</feature>
<gene>
    <name evidence="7" type="ORF">RU07_06705</name>
</gene>
<dbReference type="InterPro" id="IPR014284">
    <property type="entry name" value="RNA_pol_sigma-70_dom"/>
</dbReference>
<dbReference type="Pfam" id="PF04542">
    <property type="entry name" value="Sigma70_r2"/>
    <property type="match status" value="1"/>
</dbReference>
<accession>A0A0D0L1X3</accession>
<dbReference type="InterPro" id="IPR007627">
    <property type="entry name" value="RNA_pol_sigma70_r2"/>
</dbReference>
<evidence type="ECO:0000256" key="2">
    <source>
        <dbReference type="ARBA" id="ARBA00023015"/>
    </source>
</evidence>
<dbReference type="EMBL" id="JXQV01000006">
    <property type="protein sequence ID" value="KIQ03700.1"/>
    <property type="molecule type" value="Genomic_DNA"/>
</dbReference>
<dbReference type="PANTHER" id="PTHR43133">
    <property type="entry name" value="RNA POLYMERASE ECF-TYPE SIGMA FACTO"/>
    <property type="match status" value="1"/>
</dbReference>
<dbReference type="InterPro" id="IPR013325">
    <property type="entry name" value="RNA_pol_sigma_r2"/>
</dbReference>
<organism evidence="7 8">
    <name type="scientific">Agrobacterium tumefaciens</name>
    <dbReference type="NCBI Taxonomy" id="358"/>
    <lineage>
        <taxon>Bacteria</taxon>
        <taxon>Pseudomonadati</taxon>
        <taxon>Pseudomonadota</taxon>
        <taxon>Alphaproteobacteria</taxon>
        <taxon>Hyphomicrobiales</taxon>
        <taxon>Rhizobiaceae</taxon>
        <taxon>Rhizobium/Agrobacterium group</taxon>
        <taxon>Agrobacterium</taxon>
        <taxon>Agrobacterium tumefaciens complex</taxon>
    </lineage>
</organism>
<dbReference type="AlphaFoldDB" id="A0A0D0L1X3"/>
<evidence type="ECO:0000313" key="8">
    <source>
        <dbReference type="Proteomes" id="UP000035017"/>
    </source>
</evidence>
<dbReference type="GO" id="GO:0016987">
    <property type="term" value="F:sigma factor activity"/>
    <property type="evidence" value="ECO:0007669"/>
    <property type="project" value="UniProtKB-KW"/>
</dbReference>
<dbReference type="InterPro" id="IPR036388">
    <property type="entry name" value="WH-like_DNA-bd_sf"/>
</dbReference>
<keyword evidence="2" id="KW-0805">Transcription regulation</keyword>
<protein>
    <submittedName>
        <fullName evidence="7">RNA polymerase subunit sigma-24</fullName>
    </submittedName>
</protein>
<feature type="domain" description="RNA polymerase sigma factor 70 region 4 type 2" evidence="6">
    <location>
        <begin position="115"/>
        <end position="161"/>
    </location>
</feature>
<dbReference type="Gene3D" id="1.10.1740.10">
    <property type="match status" value="1"/>
</dbReference>
<evidence type="ECO:0000256" key="4">
    <source>
        <dbReference type="ARBA" id="ARBA00023163"/>
    </source>
</evidence>
<dbReference type="PANTHER" id="PTHR43133:SF63">
    <property type="entry name" value="RNA POLYMERASE SIGMA FACTOR FECI-RELATED"/>
    <property type="match status" value="1"/>
</dbReference>
<comment type="caution">
    <text evidence="7">The sequence shown here is derived from an EMBL/GenBank/DDBJ whole genome shotgun (WGS) entry which is preliminary data.</text>
</comment>
<dbReference type="Pfam" id="PF08281">
    <property type="entry name" value="Sigma70_r4_2"/>
    <property type="match status" value="1"/>
</dbReference>
<dbReference type="Gene3D" id="1.10.10.10">
    <property type="entry name" value="Winged helix-like DNA-binding domain superfamily/Winged helix DNA-binding domain"/>
    <property type="match status" value="1"/>
</dbReference>
<evidence type="ECO:0000259" key="6">
    <source>
        <dbReference type="Pfam" id="PF08281"/>
    </source>
</evidence>
<proteinExistence type="inferred from homology"/>
<comment type="similarity">
    <text evidence="1">Belongs to the sigma-70 factor family. ECF subfamily.</text>
</comment>
<reference evidence="7 8" key="1">
    <citation type="submission" date="2014-12" db="EMBL/GenBank/DDBJ databases">
        <title>16Stimator: statistical estimation of ribosomal gene copy numbers from draft genome assemblies.</title>
        <authorList>
            <person name="Perisin M.A."/>
            <person name="Vetter M."/>
            <person name="Gilbert J.A."/>
            <person name="Bergelson J."/>
        </authorList>
    </citation>
    <scope>NUCLEOTIDE SEQUENCE [LARGE SCALE GENOMIC DNA]</scope>
    <source>
        <strain evidence="7 8">MEJ076</strain>
    </source>
</reference>